<protein>
    <recommendedName>
        <fullName evidence="7">Methionine synthase</fullName>
        <ecNumber evidence="6">2.1.1.13</ecNumber>
    </recommendedName>
    <alternativeName>
        <fullName evidence="18">5-methyltetrahydrofolate--homocysteine methyltransferase</fullName>
    </alternativeName>
</protein>
<evidence type="ECO:0000256" key="11">
    <source>
        <dbReference type="ARBA" id="ARBA00022679"/>
    </source>
</evidence>
<feature type="domain" description="B12-binding N-terminal" evidence="24">
    <location>
        <begin position="620"/>
        <end position="713"/>
    </location>
</feature>
<evidence type="ECO:0000256" key="18">
    <source>
        <dbReference type="ARBA" id="ARBA00031040"/>
    </source>
</evidence>
<dbReference type="GO" id="GO:0032259">
    <property type="term" value="P:methylation"/>
    <property type="evidence" value="ECO:0007669"/>
    <property type="project" value="UniProtKB-KW"/>
</dbReference>
<evidence type="ECO:0000256" key="12">
    <source>
        <dbReference type="ARBA" id="ARBA00022691"/>
    </source>
</evidence>
<evidence type="ECO:0000259" key="23">
    <source>
        <dbReference type="PROSITE" id="PS51332"/>
    </source>
</evidence>
<evidence type="ECO:0000256" key="3">
    <source>
        <dbReference type="ARBA" id="ARBA00001956"/>
    </source>
</evidence>
<evidence type="ECO:0000256" key="20">
    <source>
        <dbReference type="SAM" id="MobiDB-lite"/>
    </source>
</evidence>
<evidence type="ECO:0000256" key="9">
    <source>
        <dbReference type="ARBA" id="ARBA00022605"/>
    </source>
</evidence>
<evidence type="ECO:0000259" key="22">
    <source>
        <dbReference type="PROSITE" id="PS50972"/>
    </source>
</evidence>
<dbReference type="SMART" id="SM01018">
    <property type="entry name" value="B12-binding_2"/>
    <property type="match status" value="1"/>
</dbReference>
<dbReference type="RefSeq" id="WP_265591663.1">
    <property type="nucleotide sequence ID" value="NZ_AP025285.1"/>
</dbReference>
<dbReference type="PROSITE" id="PS50970">
    <property type="entry name" value="HCY"/>
    <property type="match status" value="1"/>
</dbReference>
<feature type="binding site" evidence="19">
    <location>
        <position position="293"/>
    </location>
    <ligand>
        <name>Zn(2+)</name>
        <dbReference type="ChEBI" id="CHEBI:29105"/>
    </ligand>
</feature>
<dbReference type="Gene3D" id="3.40.50.280">
    <property type="entry name" value="Cobalamin-binding domain"/>
    <property type="match status" value="1"/>
</dbReference>
<dbReference type="GO" id="GO:0031419">
    <property type="term" value="F:cobalamin binding"/>
    <property type="evidence" value="ECO:0007669"/>
    <property type="project" value="UniProtKB-KW"/>
</dbReference>
<comment type="similarity">
    <text evidence="5">Belongs to the vitamin-B12 dependent methionine synthase family.</text>
</comment>
<dbReference type="PROSITE" id="PS51332">
    <property type="entry name" value="B12_BINDING"/>
    <property type="match status" value="1"/>
</dbReference>
<keyword evidence="26" id="KW-1185">Reference proteome</keyword>
<evidence type="ECO:0000256" key="15">
    <source>
        <dbReference type="ARBA" id="ARBA00023167"/>
    </source>
</evidence>
<keyword evidence="14 19" id="KW-0862">Zinc</keyword>
<evidence type="ECO:0000313" key="26">
    <source>
        <dbReference type="Proteomes" id="UP001431186"/>
    </source>
</evidence>
<keyword evidence="11 19" id="KW-0808">Transferase</keyword>
<gene>
    <name evidence="25" type="primary">metH</name>
    <name evidence="25" type="ORF">ATTO_16170</name>
</gene>
<feature type="domain" description="Pterin-binding" evidence="22">
    <location>
        <begin position="339"/>
        <end position="583"/>
    </location>
</feature>
<dbReference type="Proteomes" id="UP001431186">
    <property type="component" value="Chromosome"/>
</dbReference>
<dbReference type="SUPFAM" id="SSF82282">
    <property type="entry name" value="Homocysteine S-methyltransferase"/>
    <property type="match status" value="1"/>
</dbReference>
<dbReference type="PANTHER" id="PTHR45833">
    <property type="entry name" value="METHIONINE SYNTHASE"/>
    <property type="match status" value="1"/>
</dbReference>
<keyword evidence="8 19" id="KW-0489">Methyltransferase</keyword>
<dbReference type="SUPFAM" id="SSF52242">
    <property type="entry name" value="Cobalamin (vitamin B12)-binding domain"/>
    <property type="match status" value="1"/>
</dbReference>
<reference evidence="25" key="1">
    <citation type="submission" date="2021-11" db="EMBL/GenBank/DDBJ databases">
        <title>Complete genome sequence of Atopobiaceae bacterium TOC12.</title>
        <authorList>
            <person name="Morinaga K."/>
            <person name="Kusada H."/>
            <person name="Tamaki H."/>
        </authorList>
    </citation>
    <scope>NUCLEOTIDE SEQUENCE</scope>
    <source>
        <strain evidence="25">TOC12</strain>
    </source>
</reference>
<keyword evidence="10" id="KW-0846">Cobalamin</keyword>
<dbReference type="Gene3D" id="1.10.1240.10">
    <property type="entry name" value="Methionine synthase domain"/>
    <property type="match status" value="1"/>
</dbReference>
<sequence>MMHVPQAPSAAEKPVRQGPDAASGSQDLLGRALAGQSFLLLDGALGSMLQARGMQPGAIPELLLFEDPELVAGVHEAYVEAGADVITTCTFGANARKLAGKATVAEVYGRAVQLAREAGARYVAADVGPTGALLEPLGPMSVDECEALYREQGEAIAATDADLVIIETMGDLLEAKTALIAIKEQVDIPIVCTMTFGEDGLTFLGASPEACAVTLAAAGASAVGVNCSLGPDKLVPLIGAMAPLVEVPLVCQANAGLPRMEGDASVYDLGPEPYVAAAQDLIAAGVTLVGGCCGTTDAHIAALCTLLDRSQLPQRQVEPAFTVASSQRVVRLLAAGHAVAPVGERINPTGKKRLKKALRTGDFDYLVSEALDQEDAGAAILDVNVGLPEIDEPACLATAVTQIQAVCDLPLQLDSTDPAALIEACRHYAGKPLINSVNGSVESLAAILPIAHKYGAALVGLTLDESGIPQTASERVAIAHRLVEHAQAAGIAPHDIAIDCLAMAASTNQEAPAQILKALKQVRQELPVQTMLGVSNISFGLPLRPLVNATFLAEALGAGLTLPIVNPLDPRLADVLAVHYLLDGQDAGAASYVDRYAGRTDAAPSYRETRTSGVGAAGEVPEGAAAATPAQQAYDLILKGRKGPIPALVSQLLETQDPLEVIDSVLIAALDEVGARFESGAMFLPQLMASAEAAGAGFDVIKAAMPKGEAAASKGRVILATVKGDIHDIGKNIVKMLLENYGFTVIDLGRDVAPEAVLHAVEDTGAHVVGLSALMTTTVKAMGETIDLLREKAPNTYVFVGGAVLNPEYAQMVGADAYAKDAAESARLLTELFEERPDLR</sequence>
<evidence type="ECO:0000256" key="7">
    <source>
        <dbReference type="ARBA" id="ARBA00013998"/>
    </source>
</evidence>
<dbReference type="InterPro" id="IPR036724">
    <property type="entry name" value="Cobalamin-bd_sf"/>
</dbReference>
<dbReference type="Pfam" id="PF00809">
    <property type="entry name" value="Pterin_bind"/>
    <property type="match status" value="1"/>
</dbReference>
<dbReference type="Pfam" id="PF02574">
    <property type="entry name" value="S-methyl_trans"/>
    <property type="match status" value="1"/>
</dbReference>
<dbReference type="InterPro" id="IPR006158">
    <property type="entry name" value="Cobalamin-bd"/>
</dbReference>
<dbReference type="AlphaFoldDB" id="A0AAU9D3S4"/>
<proteinExistence type="inferred from homology"/>
<dbReference type="Gene3D" id="3.20.20.20">
    <property type="entry name" value="Dihydropteroate synthase-like"/>
    <property type="match status" value="1"/>
</dbReference>
<feature type="region of interest" description="Disordered" evidence="20">
    <location>
        <begin position="1"/>
        <end position="26"/>
    </location>
</feature>
<comment type="function">
    <text evidence="17">Catalyzes the transfer of a methyl group from methyl-cobalamin to homocysteine, yielding enzyme-bound cob(I)alamin and methionine. Subsequently, remethylates the cofactor using methyltetrahydrofolate.</text>
</comment>
<evidence type="ECO:0000256" key="6">
    <source>
        <dbReference type="ARBA" id="ARBA00012032"/>
    </source>
</evidence>
<keyword evidence="15" id="KW-0486">Methionine biosynthesis</keyword>
<feature type="binding site" evidence="19">
    <location>
        <position position="292"/>
    </location>
    <ligand>
        <name>Zn(2+)</name>
        <dbReference type="ChEBI" id="CHEBI:29105"/>
    </ligand>
</feature>
<dbReference type="PROSITE" id="PS50972">
    <property type="entry name" value="PTERIN_BINDING"/>
    <property type="match status" value="1"/>
</dbReference>
<feature type="domain" description="Hcy-binding" evidence="21">
    <location>
        <begin position="27"/>
        <end position="307"/>
    </location>
</feature>
<evidence type="ECO:0000313" key="25">
    <source>
        <dbReference type="EMBL" id="BDC91745.1"/>
    </source>
</evidence>
<keyword evidence="12" id="KW-0949">S-adenosyl-L-methionine</keyword>
<feature type="domain" description="B12-binding" evidence="23">
    <location>
        <begin position="714"/>
        <end position="840"/>
    </location>
</feature>
<dbReference type="Pfam" id="PF02310">
    <property type="entry name" value="B12-binding"/>
    <property type="match status" value="1"/>
</dbReference>
<dbReference type="PROSITE" id="PS51337">
    <property type="entry name" value="B12_BINDING_NTER"/>
    <property type="match status" value="1"/>
</dbReference>
<evidence type="ECO:0000256" key="17">
    <source>
        <dbReference type="ARBA" id="ARBA00025552"/>
    </source>
</evidence>
<evidence type="ECO:0000256" key="19">
    <source>
        <dbReference type="PROSITE-ProRule" id="PRU00333"/>
    </source>
</evidence>
<accession>A0AAU9D3S4</accession>
<dbReference type="InterPro" id="IPR011005">
    <property type="entry name" value="Dihydropteroate_synth-like_sf"/>
</dbReference>
<comment type="catalytic activity">
    <reaction evidence="1">
        <text>(6S)-5-methyl-5,6,7,8-tetrahydrofolate + L-homocysteine = (6S)-5,6,7,8-tetrahydrofolate + L-methionine</text>
        <dbReference type="Rhea" id="RHEA:11172"/>
        <dbReference type="ChEBI" id="CHEBI:18608"/>
        <dbReference type="ChEBI" id="CHEBI:57453"/>
        <dbReference type="ChEBI" id="CHEBI:57844"/>
        <dbReference type="ChEBI" id="CHEBI:58199"/>
        <dbReference type="EC" id="2.1.1.13"/>
    </reaction>
</comment>
<dbReference type="PANTHER" id="PTHR45833:SF1">
    <property type="entry name" value="METHIONINE SYNTHASE"/>
    <property type="match status" value="1"/>
</dbReference>
<dbReference type="InterPro" id="IPR036594">
    <property type="entry name" value="Meth_synthase_dom"/>
</dbReference>
<feature type="binding site" evidence="19">
    <location>
        <position position="227"/>
    </location>
    <ligand>
        <name>Zn(2+)</name>
        <dbReference type="ChEBI" id="CHEBI:29105"/>
    </ligand>
</feature>
<dbReference type="SUPFAM" id="SSF47644">
    <property type="entry name" value="Methionine synthase domain"/>
    <property type="match status" value="1"/>
</dbReference>
<dbReference type="InterPro" id="IPR050554">
    <property type="entry name" value="Met_Synthase/Corrinoid"/>
</dbReference>
<evidence type="ECO:0000256" key="10">
    <source>
        <dbReference type="ARBA" id="ARBA00022628"/>
    </source>
</evidence>
<keyword evidence="13 19" id="KW-0479">Metal-binding</keyword>
<dbReference type="Gene3D" id="3.20.20.330">
    <property type="entry name" value="Homocysteine-binding-like domain"/>
    <property type="match status" value="1"/>
</dbReference>
<evidence type="ECO:0000256" key="13">
    <source>
        <dbReference type="ARBA" id="ARBA00022723"/>
    </source>
</evidence>
<dbReference type="GO" id="GO:0046653">
    <property type="term" value="P:tetrahydrofolate metabolic process"/>
    <property type="evidence" value="ECO:0007669"/>
    <property type="project" value="TreeGrafter"/>
</dbReference>
<dbReference type="GO" id="GO:0005829">
    <property type="term" value="C:cytosol"/>
    <property type="evidence" value="ECO:0007669"/>
    <property type="project" value="TreeGrafter"/>
</dbReference>
<evidence type="ECO:0000256" key="8">
    <source>
        <dbReference type="ARBA" id="ARBA00022603"/>
    </source>
</evidence>
<dbReference type="GO" id="GO:0046872">
    <property type="term" value="F:metal ion binding"/>
    <property type="evidence" value="ECO:0007669"/>
    <property type="project" value="UniProtKB-KW"/>
</dbReference>
<dbReference type="EC" id="2.1.1.13" evidence="6"/>
<comment type="cofactor">
    <cofactor evidence="2 19">
        <name>Zn(2+)</name>
        <dbReference type="ChEBI" id="CHEBI:29105"/>
    </cofactor>
</comment>
<keyword evidence="9" id="KW-0028">Amino-acid biosynthesis</keyword>
<evidence type="ECO:0000256" key="14">
    <source>
        <dbReference type="ARBA" id="ARBA00022833"/>
    </source>
</evidence>
<evidence type="ECO:0000256" key="4">
    <source>
        <dbReference type="ARBA" id="ARBA00005178"/>
    </source>
</evidence>
<dbReference type="InterPro" id="IPR036589">
    <property type="entry name" value="HCY_dom_sf"/>
</dbReference>
<comment type="pathway">
    <text evidence="4">Amino-acid biosynthesis; L-methionine biosynthesis via de novo pathway; L-methionine from L-homocysteine (MetH route): step 1/1.</text>
</comment>
<evidence type="ECO:0000259" key="21">
    <source>
        <dbReference type="PROSITE" id="PS50970"/>
    </source>
</evidence>
<organism evidence="25 26">
    <name type="scientific">Leptogranulimonas caecicola</name>
    <dbReference type="NCBI Taxonomy" id="2894156"/>
    <lineage>
        <taxon>Bacteria</taxon>
        <taxon>Bacillati</taxon>
        <taxon>Actinomycetota</taxon>
        <taxon>Coriobacteriia</taxon>
        <taxon>Coriobacteriales</taxon>
        <taxon>Kribbibacteriaceae</taxon>
        <taxon>Leptogranulimonas</taxon>
    </lineage>
</organism>
<comment type="cofactor">
    <cofactor evidence="3">
        <name>methylcob(III)alamin</name>
        <dbReference type="ChEBI" id="CHEBI:28115"/>
    </cofactor>
</comment>
<dbReference type="GO" id="GO:0008705">
    <property type="term" value="F:methionine synthase activity"/>
    <property type="evidence" value="ECO:0007669"/>
    <property type="project" value="UniProtKB-EC"/>
</dbReference>
<dbReference type="InterPro" id="IPR003726">
    <property type="entry name" value="HCY_dom"/>
</dbReference>
<keyword evidence="16" id="KW-0170">Cobalt</keyword>
<name>A0AAU9D3S4_9ACTN</name>
<dbReference type="EMBL" id="AP025285">
    <property type="protein sequence ID" value="BDC91745.1"/>
    <property type="molecule type" value="Genomic_DNA"/>
</dbReference>
<dbReference type="SUPFAM" id="SSF51717">
    <property type="entry name" value="Dihydropteroate synthetase-like"/>
    <property type="match status" value="1"/>
</dbReference>
<dbReference type="GO" id="GO:0050667">
    <property type="term" value="P:homocysteine metabolic process"/>
    <property type="evidence" value="ECO:0007669"/>
    <property type="project" value="TreeGrafter"/>
</dbReference>
<evidence type="ECO:0000259" key="24">
    <source>
        <dbReference type="PROSITE" id="PS51337"/>
    </source>
</evidence>
<evidence type="ECO:0000256" key="5">
    <source>
        <dbReference type="ARBA" id="ARBA00010398"/>
    </source>
</evidence>
<dbReference type="Pfam" id="PF02607">
    <property type="entry name" value="B12-binding_2"/>
    <property type="match status" value="1"/>
</dbReference>
<dbReference type="KEGG" id="lcal:ATTO_16170"/>
<evidence type="ECO:0000256" key="1">
    <source>
        <dbReference type="ARBA" id="ARBA00001700"/>
    </source>
</evidence>
<dbReference type="InterPro" id="IPR003759">
    <property type="entry name" value="Cbl-bd_cap"/>
</dbReference>
<evidence type="ECO:0000256" key="16">
    <source>
        <dbReference type="ARBA" id="ARBA00023285"/>
    </source>
</evidence>
<evidence type="ECO:0000256" key="2">
    <source>
        <dbReference type="ARBA" id="ARBA00001947"/>
    </source>
</evidence>
<dbReference type="InterPro" id="IPR000489">
    <property type="entry name" value="Pterin-binding_dom"/>
</dbReference>